<keyword evidence="1" id="KW-0812">Transmembrane</keyword>
<protein>
    <submittedName>
        <fullName evidence="2">Uncharacterized protein</fullName>
    </submittedName>
</protein>
<gene>
    <name evidence="2" type="ORF">g.75108</name>
</gene>
<dbReference type="EMBL" id="GGMR01003204">
    <property type="protein sequence ID" value="MBY15823.1"/>
    <property type="molecule type" value="Transcribed_RNA"/>
</dbReference>
<keyword evidence="1" id="KW-1133">Transmembrane helix</keyword>
<evidence type="ECO:0000256" key="1">
    <source>
        <dbReference type="SAM" id="Phobius"/>
    </source>
</evidence>
<sequence length="100" mass="11197">MIVYTIILYIHRAHKKQTKLVNRTPFTGGVAMEIYIELGGGSSIVGIGCAQRIHNTNNIIYIYIYINPTASGCVLTHLCACVCLYTYLYEGRKNPKKGKK</sequence>
<accession>A0A2S2NF34</accession>
<dbReference type="AlphaFoldDB" id="A0A2S2NF34"/>
<proteinExistence type="predicted"/>
<feature type="transmembrane region" description="Helical" evidence="1">
    <location>
        <begin position="62"/>
        <end position="89"/>
    </location>
</feature>
<evidence type="ECO:0000313" key="2">
    <source>
        <dbReference type="EMBL" id="MBY15823.1"/>
    </source>
</evidence>
<reference evidence="2" key="1">
    <citation type="submission" date="2018-04" db="EMBL/GenBank/DDBJ databases">
        <title>Transcriptome of Schizaphis graminum biotype I.</title>
        <authorList>
            <person name="Scully E.D."/>
            <person name="Geib S.M."/>
            <person name="Palmer N.A."/>
            <person name="Koch K."/>
            <person name="Bradshaw J."/>
            <person name="Heng-Moss T."/>
            <person name="Sarath G."/>
        </authorList>
    </citation>
    <scope>NUCLEOTIDE SEQUENCE</scope>
</reference>
<organism evidence="2">
    <name type="scientific">Schizaphis graminum</name>
    <name type="common">Green bug aphid</name>
    <dbReference type="NCBI Taxonomy" id="13262"/>
    <lineage>
        <taxon>Eukaryota</taxon>
        <taxon>Metazoa</taxon>
        <taxon>Ecdysozoa</taxon>
        <taxon>Arthropoda</taxon>
        <taxon>Hexapoda</taxon>
        <taxon>Insecta</taxon>
        <taxon>Pterygota</taxon>
        <taxon>Neoptera</taxon>
        <taxon>Paraneoptera</taxon>
        <taxon>Hemiptera</taxon>
        <taxon>Sternorrhyncha</taxon>
        <taxon>Aphidomorpha</taxon>
        <taxon>Aphidoidea</taxon>
        <taxon>Aphididae</taxon>
        <taxon>Aphidini</taxon>
        <taxon>Schizaphis</taxon>
    </lineage>
</organism>
<keyword evidence="1" id="KW-0472">Membrane</keyword>
<name>A0A2S2NF34_SCHGA</name>